<evidence type="ECO:0000256" key="7">
    <source>
        <dbReference type="SAM" id="Coils"/>
    </source>
</evidence>
<dbReference type="InterPro" id="IPR000014">
    <property type="entry name" value="PAS"/>
</dbReference>
<dbReference type="SUPFAM" id="SSF55874">
    <property type="entry name" value="ATPase domain of HSP90 chaperone/DNA topoisomerase II/histidine kinase"/>
    <property type="match status" value="1"/>
</dbReference>
<dbReference type="Gene3D" id="3.30.565.10">
    <property type="entry name" value="Histidine kinase-like ATPase, C-terminal domain"/>
    <property type="match status" value="1"/>
</dbReference>
<dbReference type="CDD" id="cd00082">
    <property type="entry name" value="HisKA"/>
    <property type="match status" value="1"/>
</dbReference>
<evidence type="ECO:0000313" key="12">
    <source>
        <dbReference type="Proteomes" id="UP001596481"/>
    </source>
</evidence>
<dbReference type="SMART" id="SM00388">
    <property type="entry name" value="HisKA"/>
    <property type="match status" value="1"/>
</dbReference>
<dbReference type="InterPro" id="IPR000700">
    <property type="entry name" value="PAS-assoc_C"/>
</dbReference>
<dbReference type="InterPro" id="IPR004358">
    <property type="entry name" value="Sig_transdc_His_kin-like_C"/>
</dbReference>
<reference evidence="11 12" key="1">
    <citation type="journal article" date="2019" name="Int. J. Syst. Evol. Microbiol.">
        <title>The Global Catalogue of Microorganisms (GCM) 10K type strain sequencing project: providing services to taxonomists for standard genome sequencing and annotation.</title>
        <authorList>
            <consortium name="The Broad Institute Genomics Platform"/>
            <consortium name="The Broad Institute Genome Sequencing Center for Infectious Disease"/>
            <person name="Wu L."/>
            <person name="Ma J."/>
        </authorList>
    </citation>
    <scope>NUCLEOTIDE SEQUENCE [LARGE SCALE GENOMIC DNA]</scope>
    <source>
        <strain evidence="11 12">DSM 29988</strain>
    </source>
</reference>
<dbReference type="InterPro" id="IPR050736">
    <property type="entry name" value="Sensor_HK_Regulatory"/>
</dbReference>
<name>A0ABD5ZJZ1_9EURY</name>
<keyword evidence="12" id="KW-1185">Reference proteome</keyword>
<dbReference type="GO" id="GO:0000160">
    <property type="term" value="P:phosphorelay signal transduction system"/>
    <property type="evidence" value="ECO:0007669"/>
    <property type="project" value="UniProtKB-KW"/>
</dbReference>
<keyword evidence="4" id="KW-0808">Transferase</keyword>
<dbReference type="SUPFAM" id="SSF47384">
    <property type="entry name" value="Homodimeric domain of signal transducing histidine kinase"/>
    <property type="match status" value="1"/>
</dbReference>
<proteinExistence type="predicted"/>
<comment type="catalytic activity">
    <reaction evidence="1">
        <text>ATP + protein L-histidine = ADP + protein N-phospho-L-histidine.</text>
        <dbReference type="EC" id="2.7.13.3"/>
    </reaction>
</comment>
<evidence type="ECO:0000256" key="3">
    <source>
        <dbReference type="ARBA" id="ARBA00022553"/>
    </source>
</evidence>
<dbReference type="PROSITE" id="PS50112">
    <property type="entry name" value="PAS"/>
    <property type="match status" value="1"/>
</dbReference>
<evidence type="ECO:0000259" key="9">
    <source>
        <dbReference type="PROSITE" id="PS50112"/>
    </source>
</evidence>
<dbReference type="EC" id="2.7.13.3" evidence="2"/>
<dbReference type="SUPFAM" id="SSF55785">
    <property type="entry name" value="PYP-like sensor domain (PAS domain)"/>
    <property type="match status" value="1"/>
</dbReference>
<dbReference type="InterPro" id="IPR003594">
    <property type="entry name" value="HATPase_dom"/>
</dbReference>
<dbReference type="Pfam" id="PF00512">
    <property type="entry name" value="HisKA"/>
    <property type="match status" value="1"/>
</dbReference>
<evidence type="ECO:0000313" key="11">
    <source>
        <dbReference type="EMBL" id="MFC7205223.1"/>
    </source>
</evidence>
<evidence type="ECO:0000256" key="4">
    <source>
        <dbReference type="ARBA" id="ARBA00022679"/>
    </source>
</evidence>
<dbReference type="PANTHER" id="PTHR43711:SF1">
    <property type="entry name" value="HISTIDINE KINASE 1"/>
    <property type="match status" value="1"/>
</dbReference>
<dbReference type="Gene3D" id="3.30.450.20">
    <property type="entry name" value="PAS domain"/>
    <property type="match status" value="1"/>
</dbReference>
<evidence type="ECO:0000256" key="1">
    <source>
        <dbReference type="ARBA" id="ARBA00000085"/>
    </source>
</evidence>
<protein>
    <recommendedName>
        <fullName evidence="2">histidine kinase</fullName>
        <ecNumber evidence="2">2.7.13.3</ecNumber>
    </recommendedName>
</protein>
<dbReference type="EMBL" id="JBHTAA010000013">
    <property type="protein sequence ID" value="MFC7205223.1"/>
    <property type="molecule type" value="Genomic_DNA"/>
</dbReference>
<keyword evidence="6" id="KW-0902">Two-component regulatory system</keyword>
<dbReference type="RefSeq" id="WP_390225717.1">
    <property type="nucleotide sequence ID" value="NZ_JBHTAA010000013.1"/>
</dbReference>
<sequence>MAEQARAFVDSTTDIFTHIRPDGGMAYVSSTEEMLGRSRQQFIETSLDEFIHTDDKKRAIECFETALDGEAADPVELRFKHGDGHWIWIESSASPIPPKYDLDGVVTVTRDVTERKRREQELRETRAELEQSNEKLRRQNRRLDRFASVVSHDFRNPLSVARGRLRRAREETDSEELDAMVEPIDRMARMIDELRTLTMSQRRAAKTTQVSIAPRAETAWAMTETGDSELRVLVDEETQFEANLGLLDHILENLFRNAVVHNQTPVTVTVGPLGKRSGFYVADDGTGISPEQVKKVFEYGYSTAGEGTGVGLTIVSEFVEAHGWELAITDAEVGGARFEIYTE</sequence>
<organism evidence="11 12">
    <name type="scientific">Haloferax namakaokahaiae</name>
    <dbReference type="NCBI Taxonomy" id="1748331"/>
    <lineage>
        <taxon>Archaea</taxon>
        <taxon>Methanobacteriati</taxon>
        <taxon>Methanobacteriota</taxon>
        <taxon>Stenosarchaea group</taxon>
        <taxon>Halobacteria</taxon>
        <taxon>Halobacteriales</taxon>
        <taxon>Haloferacaceae</taxon>
        <taxon>Haloferax</taxon>
    </lineage>
</organism>
<feature type="domain" description="PAS" evidence="9">
    <location>
        <begin position="29"/>
        <end position="70"/>
    </location>
</feature>
<evidence type="ECO:0000256" key="5">
    <source>
        <dbReference type="ARBA" id="ARBA00022777"/>
    </source>
</evidence>
<feature type="domain" description="PAC" evidence="10">
    <location>
        <begin position="73"/>
        <end position="124"/>
    </location>
</feature>
<dbReference type="SMART" id="SM00091">
    <property type="entry name" value="PAS"/>
    <property type="match status" value="1"/>
</dbReference>
<dbReference type="InterPro" id="IPR013655">
    <property type="entry name" value="PAS_fold_3"/>
</dbReference>
<keyword evidence="5 11" id="KW-0418">Kinase</keyword>
<feature type="domain" description="Histidine kinase" evidence="8">
    <location>
        <begin position="149"/>
        <end position="343"/>
    </location>
</feature>
<dbReference type="Proteomes" id="UP001596481">
    <property type="component" value="Unassembled WGS sequence"/>
</dbReference>
<dbReference type="PROSITE" id="PS50113">
    <property type="entry name" value="PAC"/>
    <property type="match status" value="1"/>
</dbReference>
<dbReference type="InterPro" id="IPR035965">
    <property type="entry name" value="PAS-like_dom_sf"/>
</dbReference>
<comment type="caution">
    <text evidence="11">The sequence shown here is derived from an EMBL/GenBank/DDBJ whole genome shotgun (WGS) entry which is preliminary data.</text>
</comment>
<feature type="coiled-coil region" evidence="7">
    <location>
        <begin position="112"/>
        <end position="149"/>
    </location>
</feature>
<dbReference type="AlphaFoldDB" id="A0ABD5ZJZ1"/>
<dbReference type="InterPro" id="IPR036097">
    <property type="entry name" value="HisK_dim/P_sf"/>
</dbReference>
<accession>A0ABD5ZJZ1</accession>
<dbReference type="SMART" id="SM00387">
    <property type="entry name" value="HATPase_c"/>
    <property type="match status" value="1"/>
</dbReference>
<dbReference type="InterPro" id="IPR036890">
    <property type="entry name" value="HATPase_C_sf"/>
</dbReference>
<evidence type="ECO:0000256" key="2">
    <source>
        <dbReference type="ARBA" id="ARBA00012438"/>
    </source>
</evidence>
<dbReference type="PRINTS" id="PR00344">
    <property type="entry name" value="BCTRLSENSOR"/>
</dbReference>
<dbReference type="PANTHER" id="PTHR43711">
    <property type="entry name" value="TWO-COMPONENT HISTIDINE KINASE"/>
    <property type="match status" value="1"/>
</dbReference>
<evidence type="ECO:0000259" key="8">
    <source>
        <dbReference type="PROSITE" id="PS50109"/>
    </source>
</evidence>
<dbReference type="PROSITE" id="PS50109">
    <property type="entry name" value="HIS_KIN"/>
    <property type="match status" value="1"/>
</dbReference>
<dbReference type="CDD" id="cd00130">
    <property type="entry name" value="PAS"/>
    <property type="match status" value="1"/>
</dbReference>
<dbReference type="Pfam" id="PF02518">
    <property type="entry name" value="HATPase_c"/>
    <property type="match status" value="1"/>
</dbReference>
<dbReference type="Pfam" id="PF08447">
    <property type="entry name" value="PAS_3"/>
    <property type="match status" value="1"/>
</dbReference>
<keyword evidence="3" id="KW-0597">Phosphoprotein</keyword>
<dbReference type="InterPro" id="IPR001610">
    <property type="entry name" value="PAC"/>
</dbReference>
<dbReference type="InterPro" id="IPR003661">
    <property type="entry name" value="HisK_dim/P_dom"/>
</dbReference>
<gene>
    <name evidence="11" type="ORF">ACFQJC_17065</name>
</gene>
<evidence type="ECO:0000256" key="6">
    <source>
        <dbReference type="ARBA" id="ARBA00023012"/>
    </source>
</evidence>
<dbReference type="Gene3D" id="1.10.287.130">
    <property type="match status" value="1"/>
</dbReference>
<evidence type="ECO:0000259" key="10">
    <source>
        <dbReference type="PROSITE" id="PS50113"/>
    </source>
</evidence>
<keyword evidence="7" id="KW-0175">Coiled coil</keyword>
<dbReference type="InterPro" id="IPR005467">
    <property type="entry name" value="His_kinase_dom"/>
</dbReference>
<dbReference type="NCBIfam" id="TIGR00229">
    <property type="entry name" value="sensory_box"/>
    <property type="match status" value="1"/>
</dbReference>
<dbReference type="GO" id="GO:0004673">
    <property type="term" value="F:protein histidine kinase activity"/>
    <property type="evidence" value="ECO:0007669"/>
    <property type="project" value="UniProtKB-EC"/>
</dbReference>
<dbReference type="SMART" id="SM00086">
    <property type="entry name" value="PAC"/>
    <property type="match status" value="1"/>
</dbReference>